<organism evidence="3 4">
    <name type="scientific">Anaerococcus octavius</name>
    <dbReference type="NCBI Taxonomy" id="54007"/>
    <lineage>
        <taxon>Bacteria</taxon>
        <taxon>Bacillati</taxon>
        <taxon>Bacillota</taxon>
        <taxon>Tissierellia</taxon>
        <taxon>Tissierellales</taxon>
        <taxon>Peptoniphilaceae</taxon>
        <taxon>Anaerococcus</taxon>
    </lineage>
</organism>
<keyword evidence="4" id="KW-1185">Reference proteome</keyword>
<dbReference type="NCBIfam" id="NF009150">
    <property type="entry name" value="PRK12497.1-3"/>
    <property type="match status" value="1"/>
</dbReference>
<sequence>MSEKRKIGNLGEEIVANYLVENGYEILARNYLKSYGEIDIVAFKNDVVCFIEVKARKNTKYGYPREAVNFYKQQRIIKASQTYLIENNLTNYIMRFDVAEVFTESRKINYIENAF</sequence>
<protein>
    <recommendedName>
        <fullName evidence="2">UPF0102 protein CYJ34_08705</fullName>
    </recommendedName>
</protein>
<dbReference type="SUPFAM" id="SSF52980">
    <property type="entry name" value="Restriction endonuclease-like"/>
    <property type="match status" value="1"/>
</dbReference>
<comment type="caution">
    <text evidence="3">The sequence shown here is derived from an EMBL/GenBank/DDBJ whole genome shotgun (WGS) entry which is preliminary data.</text>
</comment>
<comment type="similarity">
    <text evidence="1 2">Belongs to the UPF0102 family.</text>
</comment>
<name>A0A2I1M4U9_9FIRM</name>
<evidence type="ECO:0000256" key="1">
    <source>
        <dbReference type="ARBA" id="ARBA00006738"/>
    </source>
</evidence>
<dbReference type="Gene3D" id="3.40.1350.10">
    <property type="match status" value="1"/>
</dbReference>
<dbReference type="EMBL" id="PKGS01000009">
    <property type="protein sequence ID" value="PKZ15150.1"/>
    <property type="molecule type" value="Genomic_DNA"/>
</dbReference>
<dbReference type="InterPro" id="IPR003509">
    <property type="entry name" value="UPF0102_YraN-like"/>
</dbReference>
<dbReference type="InterPro" id="IPR011856">
    <property type="entry name" value="tRNA_endonuc-like_dom_sf"/>
</dbReference>
<proteinExistence type="inferred from homology"/>
<dbReference type="Proteomes" id="UP000234335">
    <property type="component" value="Unassembled WGS sequence"/>
</dbReference>
<dbReference type="AlphaFoldDB" id="A0A2I1M4U9"/>
<dbReference type="Pfam" id="PF02021">
    <property type="entry name" value="UPF0102"/>
    <property type="match status" value="1"/>
</dbReference>
<dbReference type="HAMAP" id="MF_00048">
    <property type="entry name" value="UPF0102"/>
    <property type="match status" value="1"/>
</dbReference>
<dbReference type="CDD" id="cd20736">
    <property type="entry name" value="PoNe_Nuclease"/>
    <property type="match status" value="1"/>
</dbReference>
<gene>
    <name evidence="3" type="ORF">CYJ34_08705</name>
</gene>
<dbReference type="NCBIfam" id="TIGR00252">
    <property type="entry name" value="YraN family protein"/>
    <property type="match status" value="1"/>
</dbReference>
<dbReference type="PANTHER" id="PTHR34039:SF1">
    <property type="entry name" value="UPF0102 PROTEIN YRAN"/>
    <property type="match status" value="1"/>
</dbReference>
<evidence type="ECO:0000256" key="2">
    <source>
        <dbReference type="HAMAP-Rule" id="MF_00048"/>
    </source>
</evidence>
<accession>A0A2I1M4U9</accession>
<evidence type="ECO:0000313" key="4">
    <source>
        <dbReference type="Proteomes" id="UP000234335"/>
    </source>
</evidence>
<dbReference type="RefSeq" id="WP_101540893.1">
    <property type="nucleotide sequence ID" value="NZ_PKGS01000009.1"/>
</dbReference>
<reference evidence="3 4" key="1">
    <citation type="submission" date="2017-12" db="EMBL/GenBank/DDBJ databases">
        <title>Phylogenetic diversity of female urinary microbiome.</title>
        <authorList>
            <person name="Thomas-White K."/>
            <person name="Wolfe A.J."/>
        </authorList>
    </citation>
    <scope>NUCLEOTIDE SEQUENCE [LARGE SCALE GENOMIC DNA]</scope>
    <source>
        <strain evidence="3 4">UMB0119</strain>
    </source>
</reference>
<evidence type="ECO:0000313" key="3">
    <source>
        <dbReference type="EMBL" id="PKZ15150.1"/>
    </source>
</evidence>
<dbReference type="PANTHER" id="PTHR34039">
    <property type="entry name" value="UPF0102 PROTEIN YRAN"/>
    <property type="match status" value="1"/>
</dbReference>
<dbReference type="InterPro" id="IPR011335">
    <property type="entry name" value="Restrct_endonuc-II-like"/>
</dbReference>
<dbReference type="GO" id="GO:0003676">
    <property type="term" value="F:nucleic acid binding"/>
    <property type="evidence" value="ECO:0007669"/>
    <property type="project" value="InterPro"/>
</dbReference>